<dbReference type="InterPro" id="IPR015168">
    <property type="entry name" value="SsuA/THI5"/>
</dbReference>
<dbReference type="AlphaFoldDB" id="A0A6I3ISB6"/>
<comment type="subcellular location">
    <subcellularLocation>
        <location evidence="1">Periplasm</location>
    </subcellularLocation>
</comment>
<evidence type="ECO:0000256" key="2">
    <source>
        <dbReference type="ARBA" id="ARBA00010742"/>
    </source>
</evidence>
<gene>
    <name evidence="6" type="ORF">GGG17_04060</name>
</gene>
<dbReference type="Pfam" id="PF09084">
    <property type="entry name" value="NMT1"/>
    <property type="match status" value="1"/>
</dbReference>
<feature type="compositionally biased region" description="Low complexity" evidence="4">
    <location>
        <begin position="21"/>
        <end position="31"/>
    </location>
</feature>
<accession>A0A6I3ISB6</accession>
<organism evidence="6 7">
    <name type="scientific">Arsenicicoccus cauae</name>
    <dbReference type="NCBI Taxonomy" id="2663847"/>
    <lineage>
        <taxon>Bacteria</taxon>
        <taxon>Bacillati</taxon>
        <taxon>Actinomycetota</taxon>
        <taxon>Actinomycetes</taxon>
        <taxon>Micrococcales</taxon>
        <taxon>Intrasporangiaceae</taxon>
        <taxon>Arsenicicoccus</taxon>
    </lineage>
</organism>
<name>A0A6I3ISB6_9MICO</name>
<evidence type="ECO:0000256" key="4">
    <source>
        <dbReference type="SAM" id="MobiDB-lite"/>
    </source>
</evidence>
<protein>
    <submittedName>
        <fullName evidence="6">Glycine/betaine ABC transporter substrate-binding protein</fullName>
    </submittedName>
</protein>
<dbReference type="Proteomes" id="UP000431092">
    <property type="component" value="Unassembled WGS sequence"/>
</dbReference>
<evidence type="ECO:0000259" key="5">
    <source>
        <dbReference type="Pfam" id="PF09084"/>
    </source>
</evidence>
<dbReference type="PANTHER" id="PTHR30024">
    <property type="entry name" value="ALIPHATIC SULFONATES-BINDING PROTEIN-RELATED"/>
    <property type="match status" value="1"/>
</dbReference>
<reference evidence="6 7" key="1">
    <citation type="submission" date="2019-11" db="EMBL/GenBank/DDBJ databases">
        <title>Whole genome sequencing identifies a novel species of the genus Arsenicicoccus isolated from human blood.</title>
        <authorList>
            <person name="Jeong J.H."/>
            <person name="Kweon O.J."/>
            <person name="Kim H.R."/>
            <person name="Kim T.-H."/>
            <person name="Ha S.-M."/>
            <person name="Lee M.-K."/>
        </authorList>
    </citation>
    <scope>NUCLEOTIDE SEQUENCE [LARGE SCALE GENOMIC DNA]</scope>
    <source>
        <strain evidence="6 7">MKL-02</strain>
    </source>
</reference>
<feature type="region of interest" description="Disordered" evidence="4">
    <location>
        <begin position="1"/>
        <end position="31"/>
    </location>
</feature>
<dbReference type="EMBL" id="WLVL01000017">
    <property type="protein sequence ID" value="MTB71161.1"/>
    <property type="molecule type" value="Genomic_DNA"/>
</dbReference>
<comment type="caution">
    <text evidence="6">The sequence shown here is derived from an EMBL/GenBank/DDBJ whole genome shotgun (WGS) entry which is preliminary data.</text>
</comment>
<keyword evidence="7" id="KW-1185">Reference proteome</keyword>
<dbReference type="PANTHER" id="PTHR30024:SF47">
    <property type="entry name" value="TAURINE-BINDING PERIPLASMIC PROTEIN"/>
    <property type="match status" value="1"/>
</dbReference>
<dbReference type="GO" id="GO:0042918">
    <property type="term" value="P:alkanesulfonate transmembrane transport"/>
    <property type="evidence" value="ECO:0007669"/>
    <property type="project" value="TreeGrafter"/>
</dbReference>
<evidence type="ECO:0000313" key="6">
    <source>
        <dbReference type="EMBL" id="MTB71161.1"/>
    </source>
</evidence>
<dbReference type="GO" id="GO:0042597">
    <property type="term" value="C:periplasmic space"/>
    <property type="evidence" value="ECO:0007669"/>
    <property type="project" value="UniProtKB-SubCell"/>
</dbReference>
<feature type="domain" description="SsuA/THI5-like" evidence="5">
    <location>
        <begin position="123"/>
        <end position="269"/>
    </location>
</feature>
<evidence type="ECO:0000313" key="7">
    <source>
        <dbReference type="Proteomes" id="UP000431092"/>
    </source>
</evidence>
<sequence>MTRPHKPTARPAHVTSPRSGTVPSPSASPARSRSLHALAAAAAVALLGTGVLTGCTTAQEAEANANASLSTTTCPVTTNSDVTGTVRIGYQAVPNANLLVKNQRWLENCFPHATISWLKFDSGADVVQAFGSGSVDLATLGSSPATKALSAPLDIAIQVVWIDDIIGKAESLVVRESGVTSIQQLRGKTIATPFGSTSHYSLLQALSAAGLSSTDVKLVNLAPDKMMAAWQGNQMDAAWVWDPVLSQLTTTGHIITGSDATAASGHPTFDLEGATTSFIQSNASFMETWTSVEDYAVGQLAAHPDTAAQSIAVELGSTTDSVTTQLKGYVYPTAKQQVSLVKKLPSQLLATAQFLKTQQGVDAVGSLNAYTAGVYTTAITKVAS</sequence>
<keyword evidence="3" id="KW-0732">Signal</keyword>
<evidence type="ECO:0000256" key="1">
    <source>
        <dbReference type="ARBA" id="ARBA00004418"/>
    </source>
</evidence>
<evidence type="ECO:0000256" key="3">
    <source>
        <dbReference type="ARBA" id="ARBA00022729"/>
    </source>
</evidence>
<comment type="similarity">
    <text evidence="2">Belongs to the bacterial solute-binding protein SsuA/TauA family.</text>
</comment>
<proteinExistence type="inferred from homology"/>
<dbReference type="Gene3D" id="3.40.190.10">
    <property type="entry name" value="Periplasmic binding protein-like II"/>
    <property type="match status" value="2"/>
</dbReference>
<dbReference type="SUPFAM" id="SSF53850">
    <property type="entry name" value="Periplasmic binding protein-like II"/>
    <property type="match status" value="1"/>
</dbReference>